<dbReference type="InterPro" id="IPR013685">
    <property type="entry name" value="POTRA_FtsQ_type"/>
</dbReference>
<dbReference type="PANTHER" id="PTHR37820">
    <property type="entry name" value="CELL DIVISION PROTEIN DIVIB"/>
    <property type="match status" value="1"/>
</dbReference>
<gene>
    <name evidence="11" type="ORF">E3O32_08305</name>
</gene>
<evidence type="ECO:0000256" key="6">
    <source>
        <dbReference type="ARBA" id="ARBA00023136"/>
    </source>
</evidence>
<dbReference type="Gene3D" id="3.10.20.310">
    <property type="entry name" value="membrane protein fhac"/>
    <property type="match status" value="1"/>
</dbReference>
<feature type="region of interest" description="Disordered" evidence="8">
    <location>
        <begin position="1"/>
        <end position="69"/>
    </location>
</feature>
<organism evidence="11 12">
    <name type="scientific">Cryobacterium mannosilyticum</name>
    <dbReference type="NCBI Taxonomy" id="1259190"/>
    <lineage>
        <taxon>Bacteria</taxon>
        <taxon>Bacillati</taxon>
        <taxon>Actinomycetota</taxon>
        <taxon>Actinomycetes</taxon>
        <taxon>Micrococcales</taxon>
        <taxon>Microbacteriaceae</taxon>
        <taxon>Cryobacterium</taxon>
    </lineage>
</organism>
<keyword evidence="3" id="KW-0132">Cell division</keyword>
<evidence type="ECO:0000256" key="3">
    <source>
        <dbReference type="ARBA" id="ARBA00022618"/>
    </source>
</evidence>
<dbReference type="Proteomes" id="UP000297643">
    <property type="component" value="Unassembled WGS sequence"/>
</dbReference>
<accession>A0A4R8W853</accession>
<protein>
    <submittedName>
        <fullName evidence="11">FtsQ-type POTRA domain-containing protein</fullName>
    </submittedName>
</protein>
<evidence type="ECO:0000256" key="4">
    <source>
        <dbReference type="ARBA" id="ARBA00022692"/>
    </source>
</evidence>
<dbReference type="InterPro" id="IPR034746">
    <property type="entry name" value="POTRA"/>
</dbReference>
<dbReference type="Pfam" id="PF03799">
    <property type="entry name" value="FtsQ_DivIB_C"/>
    <property type="match status" value="1"/>
</dbReference>
<dbReference type="PANTHER" id="PTHR37820:SF1">
    <property type="entry name" value="CELL DIVISION PROTEIN FTSQ"/>
    <property type="match status" value="1"/>
</dbReference>
<dbReference type="InterPro" id="IPR005548">
    <property type="entry name" value="Cell_div_FtsQ/DivIB_C"/>
</dbReference>
<dbReference type="EMBL" id="SOFM01000023">
    <property type="protein sequence ID" value="TFC04150.1"/>
    <property type="molecule type" value="Genomic_DNA"/>
</dbReference>
<evidence type="ECO:0000313" key="11">
    <source>
        <dbReference type="EMBL" id="TFC04150.1"/>
    </source>
</evidence>
<dbReference type="InterPro" id="IPR050487">
    <property type="entry name" value="FtsQ_DivIB"/>
</dbReference>
<evidence type="ECO:0000256" key="9">
    <source>
        <dbReference type="SAM" id="Phobius"/>
    </source>
</evidence>
<evidence type="ECO:0000256" key="8">
    <source>
        <dbReference type="SAM" id="MobiDB-lite"/>
    </source>
</evidence>
<feature type="domain" description="POTRA" evidence="10">
    <location>
        <begin position="180"/>
        <end position="248"/>
    </location>
</feature>
<dbReference type="AlphaFoldDB" id="A0A4R8W853"/>
<keyword evidence="4 9" id="KW-0812">Transmembrane</keyword>
<evidence type="ECO:0000259" key="10">
    <source>
        <dbReference type="PROSITE" id="PS51779"/>
    </source>
</evidence>
<reference evidence="11 12" key="1">
    <citation type="submission" date="2019-03" db="EMBL/GenBank/DDBJ databases">
        <title>Genomics of glacier-inhabiting Cryobacterium strains.</title>
        <authorList>
            <person name="Liu Q."/>
            <person name="Xin Y.-H."/>
        </authorList>
    </citation>
    <scope>NUCLEOTIDE SEQUENCE [LARGE SCALE GENOMIC DNA]</scope>
    <source>
        <strain evidence="11 12">RHLT2-21</strain>
    </source>
</reference>
<dbReference type="GO" id="GO:0005886">
    <property type="term" value="C:plasma membrane"/>
    <property type="evidence" value="ECO:0007669"/>
    <property type="project" value="TreeGrafter"/>
</dbReference>
<evidence type="ECO:0000256" key="2">
    <source>
        <dbReference type="ARBA" id="ARBA00022475"/>
    </source>
</evidence>
<keyword evidence="7" id="KW-0131">Cell cycle</keyword>
<dbReference type="PROSITE" id="PS51779">
    <property type="entry name" value="POTRA"/>
    <property type="match status" value="1"/>
</dbReference>
<dbReference type="RefSeq" id="WP_134508459.1">
    <property type="nucleotide sequence ID" value="NZ_SOFM01000023.1"/>
</dbReference>
<keyword evidence="12" id="KW-1185">Reference proteome</keyword>
<evidence type="ECO:0000256" key="5">
    <source>
        <dbReference type="ARBA" id="ARBA00022989"/>
    </source>
</evidence>
<name>A0A4R8W853_9MICO</name>
<keyword evidence="2" id="KW-1003">Cell membrane</keyword>
<feature type="compositionally biased region" description="Low complexity" evidence="8">
    <location>
        <begin position="99"/>
        <end position="110"/>
    </location>
</feature>
<sequence>MKRPQGFDQPAAPEPARPAAVRTRGPRRTTKPGSSTAGRATDARPAPGRTPGSPAASDQTSTEPIVLPAPGARRVAPVWPLRRPTETVDSPAIQGITRPDAAPGLPATPAATPPADAPLTPAGARRKFRAARRARKLYEREEVRRFTWRSRRRRTIWLVSLGIIAALGGFVLIGAYSPLMALKTIEVVGADRVPSAEVQAALGEQLGTPLPLVDFSKVKKELSRFTLIRSYVTESRPPGTLVVRIVEREPIGAVVTPAGFDLVDAAGVVIQSGTERPAGYATITARSGAGSTGFQAAAAVIMALPDGIRGQLDTVTAATKDDVTLTLVGGARVVWGSAEKSEYKAVVLAALVVSHPVGSVGEYDVSSPDSAVLR</sequence>
<keyword evidence="5 9" id="KW-1133">Transmembrane helix</keyword>
<dbReference type="GO" id="GO:0051301">
    <property type="term" value="P:cell division"/>
    <property type="evidence" value="ECO:0007669"/>
    <property type="project" value="UniProtKB-KW"/>
</dbReference>
<keyword evidence="6 9" id="KW-0472">Membrane</keyword>
<feature type="transmembrane region" description="Helical" evidence="9">
    <location>
        <begin position="155"/>
        <end position="176"/>
    </location>
</feature>
<dbReference type="Pfam" id="PF08478">
    <property type="entry name" value="POTRA_1"/>
    <property type="match status" value="1"/>
</dbReference>
<evidence type="ECO:0000313" key="12">
    <source>
        <dbReference type="Proteomes" id="UP000297643"/>
    </source>
</evidence>
<evidence type="ECO:0000256" key="7">
    <source>
        <dbReference type="ARBA" id="ARBA00023306"/>
    </source>
</evidence>
<comment type="subcellular location">
    <subcellularLocation>
        <location evidence="1">Membrane</location>
    </subcellularLocation>
</comment>
<proteinExistence type="predicted"/>
<comment type="caution">
    <text evidence="11">The sequence shown here is derived from an EMBL/GenBank/DDBJ whole genome shotgun (WGS) entry which is preliminary data.</text>
</comment>
<feature type="region of interest" description="Disordered" evidence="8">
    <location>
        <begin position="93"/>
        <end position="121"/>
    </location>
</feature>
<evidence type="ECO:0000256" key="1">
    <source>
        <dbReference type="ARBA" id="ARBA00004370"/>
    </source>
</evidence>